<dbReference type="AlphaFoldDB" id="A0A2T2P3S4"/>
<evidence type="ECO:0000256" key="1">
    <source>
        <dbReference type="SAM" id="MobiDB-lite"/>
    </source>
</evidence>
<proteinExistence type="predicted"/>
<evidence type="ECO:0000313" key="2">
    <source>
        <dbReference type="EMBL" id="PSN72166.1"/>
    </source>
</evidence>
<feature type="region of interest" description="Disordered" evidence="1">
    <location>
        <begin position="101"/>
        <end position="122"/>
    </location>
</feature>
<sequence>MQQLLYPSGSCQFKCSVGYRHDHQEKSWSKAEKDSIARHSHLHTISHIAWTLPHNTASYSTLAPPCTIGYLDLRLRLESHSCVILHNPPPSVKRAVHTSKLSPNTDRATPQPCSAMGIPPKGVEHRRMGTQAVLGRDFCMQGRDTQSVGWD</sequence>
<gene>
    <name evidence="2" type="ORF">BS50DRAFT_244499</name>
</gene>
<name>A0A2T2P3S4_CORCC</name>
<accession>A0A2T2P3S4</accession>
<feature type="compositionally biased region" description="Polar residues" evidence="1">
    <location>
        <begin position="101"/>
        <end position="112"/>
    </location>
</feature>
<organism evidence="2 3">
    <name type="scientific">Corynespora cassiicola Philippines</name>
    <dbReference type="NCBI Taxonomy" id="1448308"/>
    <lineage>
        <taxon>Eukaryota</taxon>
        <taxon>Fungi</taxon>
        <taxon>Dikarya</taxon>
        <taxon>Ascomycota</taxon>
        <taxon>Pezizomycotina</taxon>
        <taxon>Dothideomycetes</taxon>
        <taxon>Pleosporomycetidae</taxon>
        <taxon>Pleosporales</taxon>
        <taxon>Corynesporascaceae</taxon>
        <taxon>Corynespora</taxon>
    </lineage>
</organism>
<dbReference type="EMBL" id="KZ678130">
    <property type="protein sequence ID" value="PSN72166.1"/>
    <property type="molecule type" value="Genomic_DNA"/>
</dbReference>
<keyword evidence="3" id="KW-1185">Reference proteome</keyword>
<protein>
    <submittedName>
        <fullName evidence="2">Uncharacterized protein</fullName>
    </submittedName>
</protein>
<evidence type="ECO:0000313" key="3">
    <source>
        <dbReference type="Proteomes" id="UP000240883"/>
    </source>
</evidence>
<reference evidence="2 3" key="1">
    <citation type="journal article" date="2018" name="Front. Microbiol.">
        <title>Genome-Wide Analysis of Corynespora cassiicola Leaf Fall Disease Putative Effectors.</title>
        <authorList>
            <person name="Lopez D."/>
            <person name="Ribeiro S."/>
            <person name="Label P."/>
            <person name="Fumanal B."/>
            <person name="Venisse J.S."/>
            <person name="Kohler A."/>
            <person name="de Oliveira R.R."/>
            <person name="Labutti K."/>
            <person name="Lipzen A."/>
            <person name="Lail K."/>
            <person name="Bauer D."/>
            <person name="Ohm R.A."/>
            <person name="Barry K.W."/>
            <person name="Spatafora J."/>
            <person name="Grigoriev I.V."/>
            <person name="Martin F.M."/>
            <person name="Pujade-Renaud V."/>
        </authorList>
    </citation>
    <scope>NUCLEOTIDE SEQUENCE [LARGE SCALE GENOMIC DNA]</scope>
    <source>
        <strain evidence="2 3">Philippines</strain>
    </source>
</reference>
<dbReference type="Proteomes" id="UP000240883">
    <property type="component" value="Unassembled WGS sequence"/>
</dbReference>